<dbReference type="GO" id="GO:0051205">
    <property type="term" value="P:protein insertion into membrane"/>
    <property type="evidence" value="ECO:0007669"/>
    <property type="project" value="TreeGrafter"/>
</dbReference>
<protein>
    <recommendedName>
        <fullName evidence="3 13">Membrane protein insertase YidC</fullName>
    </recommendedName>
    <alternativeName>
        <fullName evidence="12 13">Foldase YidC</fullName>
    </alternativeName>
    <alternativeName>
        <fullName evidence="11 13">Membrane integrase YidC</fullName>
    </alternativeName>
    <alternativeName>
        <fullName evidence="13">Membrane protein YidC</fullName>
    </alternativeName>
</protein>
<evidence type="ECO:0000313" key="18">
    <source>
        <dbReference type="Proteomes" id="UP000022141"/>
    </source>
</evidence>
<dbReference type="InterPro" id="IPR028055">
    <property type="entry name" value="YidC/Oxa/ALB_C"/>
</dbReference>
<keyword evidence="8 13" id="KW-1133">Transmembrane helix</keyword>
<dbReference type="Pfam" id="PF14849">
    <property type="entry name" value="YidC_periplas"/>
    <property type="match status" value="1"/>
</dbReference>
<dbReference type="GO" id="GO:0032977">
    <property type="term" value="F:membrane insertase activity"/>
    <property type="evidence" value="ECO:0007669"/>
    <property type="project" value="InterPro"/>
</dbReference>
<feature type="transmembrane region" description="Helical" evidence="13">
    <location>
        <begin position="484"/>
        <end position="501"/>
    </location>
</feature>
<name>A0A011P8A5_ACCRE</name>
<feature type="transmembrane region" description="Helical" evidence="13">
    <location>
        <begin position="374"/>
        <end position="394"/>
    </location>
</feature>
<dbReference type="AlphaFoldDB" id="A0A011P8A5"/>
<evidence type="ECO:0000256" key="11">
    <source>
        <dbReference type="ARBA" id="ARBA00033245"/>
    </source>
</evidence>
<dbReference type="CDD" id="cd19961">
    <property type="entry name" value="EcYidC-like_peri"/>
    <property type="match status" value="1"/>
</dbReference>
<dbReference type="InterPro" id="IPR038221">
    <property type="entry name" value="YidC_periplasmic_sf"/>
</dbReference>
<feature type="domain" description="Membrane insertase YidC/Oxa/ALB C-terminal" evidence="15">
    <location>
        <begin position="374"/>
        <end position="551"/>
    </location>
</feature>
<dbReference type="PATRIC" id="fig|1454004.3.peg.7"/>
<evidence type="ECO:0000256" key="3">
    <source>
        <dbReference type="ARBA" id="ARBA00015325"/>
    </source>
</evidence>
<evidence type="ECO:0000259" key="15">
    <source>
        <dbReference type="Pfam" id="PF02096"/>
    </source>
</evidence>
<evidence type="ECO:0000256" key="13">
    <source>
        <dbReference type="HAMAP-Rule" id="MF_01810"/>
    </source>
</evidence>
<feature type="transmembrane region" description="Helical" evidence="13">
    <location>
        <begin position="443"/>
        <end position="464"/>
    </location>
</feature>
<dbReference type="GO" id="GO:0015031">
    <property type="term" value="P:protein transport"/>
    <property type="evidence" value="ECO:0007669"/>
    <property type="project" value="UniProtKB-KW"/>
</dbReference>
<sequence>MDNRRLLLLLVFSFSLVMLWDAWQKYNQPPPVAPMATAGAVAPGSSDAAAPQPSASLHSPLPTVPGEAAAPVAPAGESFTIKTDLFVAEISAQGGDIVRLVLHNYKDTEAKSKDFALFERRHHYAAQSGLIGDGLPNHKTVFSALPGPRELGGDAKTLQFRLEAPPVNGVRVSKIYTFTRGSYLIDITQEIDNASDKEVALHAYYQFQRDTKAPEGESRMVSTFTGPAVYTEQEKFQKVHFADIEAGKAKFVTQAENGWIAMVQHYFVAAWLPPEKLPREFYMRKLDGNVDQLVAAGVILPVPLTAPGSKTAFSVPLYSGPQLQGTLDRLALPKAEGGLGAQGLPLVVDYGWLTIIAAPIFWCLQAIHNVVGNWGWAIVLLTVAIKLLFFPLSAASYKSMAKMRTVTPLLVKLKERHAGDRQKLNQEMMELYKREKINPLGGCLPIAVQIPVFIALYWALLGAVEIRDAPWILWITDLSASDPYYVLPVVMVVTMLIQTRLNPTPPDPIQAKVMMMMPFIFGAMFFFFPAGLVLYWVVNNTLSIAQQWQITRMMEGGAKAANDPKA</sequence>
<evidence type="ECO:0000256" key="12">
    <source>
        <dbReference type="ARBA" id="ARBA00033342"/>
    </source>
</evidence>
<dbReference type="STRING" id="1454004.AW11_00007"/>
<dbReference type="HAMAP" id="MF_01810">
    <property type="entry name" value="YidC_type1"/>
    <property type="match status" value="1"/>
</dbReference>
<comment type="subunit">
    <text evidence="13">Interacts with the Sec translocase complex via SecD. Specifically interacts with transmembrane segments of nascent integral membrane proteins during membrane integration.</text>
</comment>
<evidence type="ECO:0000256" key="9">
    <source>
        <dbReference type="ARBA" id="ARBA00023136"/>
    </source>
</evidence>
<keyword evidence="9 13" id="KW-0472">Membrane</keyword>
<evidence type="ECO:0000313" key="17">
    <source>
        <dbReference type="EMBL" id="EXI91198.1"/>
    </source>
</evidence>
<dbReference type="eggNOG" id="COG0706">
    <property type="taxonomic scope" value="Bacteria"/>
</dbReference>
<dbReference type="EMBL" id="JEMY01000001">
    <property type="protein sequence ID" value="EXI91198.1"/>
    <property type="molecule type" value="Genomic_DNA"/>
</dbReference>
<dbReference type="InterPro" id="IPR028053">
    <property type="entry name" value="Membr_insert_YidC_N"/>
</dbReference>
<reference evidence="17" key="1">
    <citation type="submission" date="2014-02" db="EMBL/GenBank/DDBJ databases">
        <title>Expanding our view of genomic diversity in Candidatus Accumulibacter clades.</title>
        <authorList>
            <person name="Skennerton C.T."/>
            <person name="Barr J.J."/>
            <person name="Slater F.R."/>
            <person name="Bond P.L."/>
            <person name="Tyson G.W."/>
        </authorList>
    </citation>
    <scope>NUCLEOTIDE SEQUENCE [LARGE SCALE GENOMIC DNA]</scope>
</reference>
<dbReference type="InterPro" id="IPR047196">
    <property type="entry name" value="YidC_ALB_C"/>
</dbReference>
<evidence type="ECO:0000256" key="8">
    <source>
        <dbReference type="ARBA" id="ARBA00022989"/>
    </source>
</evidence>
<keyword evidence="10 13" id="KW-0143">Chaperone</keyword>
<keyword evidence="5 13" id="KW-1003">Cell membrane</keyword>
<dbReference type="PANTHER" id="PTHR12428">
    <property type="entry name" value="OXA1"/>
    <property type="match status" value="1"/>
</dbReference>
<evidence type="ECO:0000256" key="6">
    <source>
        <dbReference type="ARBA" id="ARBA00022692"/>
    </source>
</evidence>
<dbReference type="PRINTS" id="PR00701">
    <property type="entry name" value="60KDINNERMP"/>
</dbReference>
<keyword evidence="7 13" id="KW-0653">Protein transport</keyword>
<keyword evidence="18" id="KW-1185">Reference proteome</keyword>
<dbReference type="NCBIfam" id="TIGR03593">
    <property type="entry name" value="yidC_nterm"/>
    <property type="match status" value="1"/>
</dbReference>
<evidence type="ECO:0000256" key="14">
    <source>
        <dbReference type="SAM" id="MobiDB-lite"/>
    </source>
</evidence>
<dbReference type="PRINTS" id="PR01900">
    <property type="entry name" value="YIDCPROTEIN"/>
</dbReference>
<evidence type="ECO:0000256" key="4">
    <source>
        <dbReference type="ARBA" id="ARBA00022448"/>
    </source>
</evidence>
<evidence type="ECO:0000256" key="2">
    <source>
        <dbReference type="ARBA" id="ARBA00010527"/>
    </source>
</evidence>
<evidence type="ECO:0000256" key="5">
    <source>
        <dbReference type="ARBA" id="ARBA00022475"/>
    </source>
</evidence>
<dbReference type="InterPro" id="IPR019998">
    <property type="entry name" value="Membr_insert_YidC"/>
</dbReference>
<feature type="compositionally biased region" description="Low complexity" evidence="14">
    <location>
        <begin position="42"/>
        <end position="56"/>
    </location>
</feature>
<dbReference type="Pfam" id="PF02096">
    <property type="entry name" value="60KD_IMP"/>
    <property type="match status" value="1"/>
</dbReference>
<comment type="subcellular location">
    <subcellularLocation>
        <location evidence="1">Cell inner membrane</location>
        <topology evidence="1">Multi-pass membrane protein</topology>
    </subcellularLocation>
    <subcellularLocation>
        <location evidence="13">Cell membrane</location>
        <topology evidence="13">Multi-pass membrane protein</topology>
    </subcellularLocation>
</comment>
<evidence type="ECO:0000256" key="10">
    <source>
        <dbReference type="ARBA" id="ARBA00023186"/>
    </source>
</evidence>
<organism evidence="17 18">
    <name type="scientific">Accumulibacter regalis</name>
    <dbReference type="NCBI Taxonomy" id="522306"/>
    <lineage>
        <taxon>Bacteria</taxon>
        <taxon>Pseudomonadati</taxon>
        <taxon>Pseudomonadota</taxon>
        <taxon>Betaproteobacteria</taxon>
        <taxon>Candidatus Accumulibacter</taxon>
    </lineage>
</organism>
<dbReference type="Gene3D" id="2.70.98.90">
    <property type="match status" value="1"/>
</dbReference>
<evidence type="ECO:0000259" key="16">
    <source>
        <dbReference type="Pfam" id="PF14849"/>
    </source>
</evidence>
<dbReference type="CDD" id="cd20070">
    <property type="entry name" value="5TM_YidC_Alb3"/>
    <property type="match status" value="1"/>
</dbReference>
<comment type="function">
    <text evidence="13">Required for the insertion and/or proper folding and/or complex formation of integral membrane proteins into the membrane. Involved in integration of membrane proteins that insert both dependently and independently of the Sec translocase complex, as well as at least some lipoproteins. Aids folding of multispanning membrane proteins.</text>
</comment>
<dbReference type="PANTHER" id="PTHR12428:SF65">
    <property type="entry name" value="CYTOCHROME C OXIDASE ASSEMBLY PROTEIN COX18, MITOCHONDRIAL"/>
    <property type="match status" value="1"/>
</dbReference>
<dbReference type="NCBIfam" id="NF002352">
    <property type="entry name" value="PRK01318.1-3"/>
    <property type="match status" value="1"/>
</dbReference>
<feature type="region of interest" description="Disordered" evidence="14">
    <location>
        <begin position="37"/>
        <end position="69"/>
    </location>
</feature>
<accession>A0A011P8A5</accession>
<comment type="similarity">
    <text evidence="2 13">Belongs to the OXA1/ALB3/YidC family. Type 1 subfamily.</text>
</comment>
<evidence type="ECO:0000256" key="7">
    <source>
        <dbReference type="ARBA" id="ARBA00022927"/>
    </source>
</evidence>
<keyword evidence="6 13" id="KW-0812">Transmembrane</keyword>
<dbReference type="GO" id="GO:0005886">
    <property type="term" value="C:plasma membrane"/>
    <property type="evidence" value="ECO:0007669"/>
    <property type="project" value="UniProtKB-SubCell"/>
</dbReference>
<comment type="caution">
    <text evidence="17">The sequence shown here is derived from an EMBL/GenBank/DDBJ whole genome shotgun (WGS) entry which is preliminary data.</text>
</comment>
<dbReference type="NCBIfam" id="TIGR03592">
    <property type="entry name" value="yidC_oxa1_cterm"/>
    <property type="match status" value="1"/>
</dbReference>
<feature type="transmembrane region" description="Helical" evidence="13">
    <location>
        <begin position="513"/>
        <end position="538"/>
    </location>
</feature>
<feature type="domain" description="Membrane insertase YidC N-terminal" evidence="16">
    <location>
        <begin position="80"/>
        <end position="362"/>
    </location>
</feature>
<gene>
    <name evidence="13 17" type="primary">yidC</name>
    <name evidence="17" type="ORF">AW11_00007</name>
</gene>
<dbReference type="InterPro" id="IPR001708">
    <property type="entry name" value="YidC/ALB3/OXA1/COX18"/>
</dbReference>
<evidence type="ECO:0000256" key="1">
    <source>
        <dbReference type="ARBA" id="ARBA00004429"/>
    </source>
</evidence>
<dbReference type="Proteomes" id="UP000022141">
    <property type="component" value="Unassembled WGS sequence"/>
</dbReference>
<proteinExistence type="inferred from homology"/>
<keyword evidence="4 13" id="KW-0813">Transport</keyword>